<evidence type="ECO:0000256" key="8">
    <source>
        <dbReference type="HAMAP-Rule" id="MF_00265"/>
    </source>
</evidence>
<evidence type="ECO:0000313" key="9">
    <source>
        <dbReference type="EMBL" id="BAU55949.1"/>
    </source>
</evidence>
<keyword evidence="6 8" id="KW-0460">Magnesium</keyword>
<feature type="binding site" evidence="8">
    <location>
        <position position="91"/>
    </location>
    <ligand>
        <name>Mg(2+)</name>
        <dbReference type="ChEBI" id="CHEBI:18420"/>
    </ligand>
</feature>
<evidence type="ECO:0000313" key="10">
    <source>
        <dbReference type="Proteomes" id="UP000218263"/>
    </source>
</evidence>
<comment type="similarity">
    <text evidence="7 8">Belongs to the PINc/VapC protein family.</text>
</comment>
<dbReference type="InterPro" id="IPR022907">
    <property type="entry name" value="VapC_family"/>
</dbReference>
<dbReference type="EC" id="3.1.-.-" evidence="8"/>
<dbReference type="GO" id="GO:0000287">
    <property type="term" value="F:magnesium ion binding"/>
    <property type="evidence" value="ECO:0007669"/>
    <property type="project" value="UniProtKB-UniRule"/>
</dbReference>
<evidence type="ECO:0000256" key="4">
    <source>
        <dbReference type="ARBA" id="ARBA00022723"/>
    </source>
</evidence>
<dbReference type="AlphaFoldDB" id="A0A0X8X5E2"/>
<dbReference type="KEGG" id="mgot:MgSA37_04141"/>
<organism evidence="9 10">
    <name type="scientific">Mucilaginibacter gotjawali</name>
    <dbReference type="NCBI Taxonomy" id="1550579"/>
    <lineage>
        <taxon>Bacteria</taxon>
        <taxon>Pseudomonadati</taxon>
        <taxon>Bacteroidota</taxon>
        <taxon>Sphingobacteriia</taxon>
        <taxon>Sphingobacteriales</taxon>
        <taxon>Sphingobacteriaceae</taxon>
        <taxon>Mucilaginibacter</taxon>
    </lineage>
</organism>
<dbReference type="InterPro" id="IPR002716">
    <property type="entry name" value="PIN_dom"/>
</dbReference>
<accession>A0A0X8X5E2</accession>
<evidence type="ECO:0000256" key="1">
    <source>
        <dbReference type="ARBA" id="ARBA00001946"/>
    </source>
</evidence>
<evidence type="ECO:0000256" key="2">
    <source>
        <dbReference type="ARBA" id="ARBA00022649"/>
    </source>
</evidence>
<protein>
    <recommendedName>
        <fullName evidence="8">Ribonuclease VapC</fullName>
        <shortName evidence="8">RNase VapC</shortName>
        <ecNumber evidence="8">3.1.-.-</ecNumber>
    </recommendedName>
    <alternativeName>
        <fullName evidence="8">Toxin VapC</fullName>
    </alternativeName>
</protein>
<reference evidence="9 10" key="1">
    <citation type="submission" date="2015-12" db="EMBL/GenBank/DDBJ databases">
        <title>Genome sequence of Mucilaginibacter gotjawali.</title>
        <authorList>
            <person name="Lee J.S."/>
            <person name="Lee K.C."/>
            <person name="Kim K.K."/>
            <person name="Lee B.W."/>
        </authorList>
    </citation>
    <scope>NUCLEOTIDE SEQUENCE [LARGE SCALE GENOMIC DNA]</scope>
    <source>
        <strain evidence="9 10">SA3-7</strain>
    </source>
</reference>
<dbReference type="Gene3D" id="3.40.50.1010">
    <property type="entry name" value="5'-nuclease"/>
    <property type="match status" value="1"/>
</dbReference>
<dbReference type="InterPro" id="IPR050556">
    <property type="entry name" value="Type_II_TA_system_RNase"/>
</dbReference>
<dbReference type="PANTHER" id="PTHR33653">
    <property type="entry name" value="RIBONUCLEASE VAPC2"/>
    <property type="match status" value="1"/>
</dbReference>
<keyword evidence="8" id="KW-0800">Toxin</keyword>
<name>A0A0X8X5E2_9SPHI</name>
<keyword evidence="10" id="KW-1185">Reference proteome</keyword>
<dbReference type="OrthoDB" id="5368631at2"/>
<evidence type="ECO:0000256" key="7">
    <source>
        <dbReference type="ARBA" id="ARBA00038093"/>
    </source>
</evidence>
<dbReference type="GO" id="GO:0004540">
    <property type="term" value="F:RNA nuclease activity"/>
    <property type="evidence" value="ECO:0007669"/>
    <property type="project" value="InterPro"/>
</dbReference>
<dbReference type="PANTHER" id="PTHR33653:SF1">
    <property type="entry name" value="RIBONUCLEASE VAPC2"/>
    <property type="match status" value="1"/>
</dbReference>
<sequence>MVIFDTNILIELYRGNLAVKETVEQIKSEVFYVSAITTAEFIVGAKDKADFAKIEKQLNKYTAIPISSDITDIFIDLFKTYTLSHRPGIADTLIASTALYYNLPLYTLNKKHFQFIPGIELI</sequence>
<comment type="cofactor">
    <cofactor evidence="1 8">
        <name>Mg(2+)</name>
        <dbReference type="ChEBI" id="CHEBI:18420"/>
    </cofactor>
</comment>
<dbReference type="CDD" id="cd18741">
    <property type="entry name" value="PIN_VapC4-5_FitB-like"/>
    <property type="match status" value="1"/>
</dbReference>
<dbReference type="Proteomes" id="UP000218263">
    <property type="component" value="Chromosome"/>
</dbReference>
<evidence type="ECO:0000256" key="6">
    <source>
        <dbReference type="ARBA" id="ARBA00022842"/>
    </source>
</evidence>
<evidence type="ECO:0000256" key="5">
    <source>
        <dbReference type="ARBA" id="ARBA00022801"/>
    </source>
</evidence>
<dbReference type="EMBL" id="AP017313">
    <property type="protein sequence ID" value="BAU55949.1"/>
    <property type="molecule type" value="Genomic_DNA"/>
</dbReference>
<gene>
    <name evidence="8" type="primary">vapC</name>
    <name evidence="9" type="ORF">MgSA37_04141</name>
</gene>
<proteinExistence type="inferred from homology"/>
<feature type="binding site" evidence="8">
    <location>
        <position position="5"/>
    </location>
    <ligand>
        <name>Mg(2+)</name>
        <dbReference type="ChEBI" id="CHEBI:18420"/>
    </ligand>
</feature>
<keyword evidence="5 8" id="KW-0378">Hydrolase</keyword>
<dbReference type="GO" id="GO:0016787">
    <property type="term" value="F:hydrolase activity"/>
    <property type="evidence" value="ECO:0007669"/>
    <property type="project" value="UniProtKB-KW"/>
</dbReference>
<keyword evidence="3 8" id="KW-0540">Nuclease</keyword>
<evidence type="ECO:0000256" key="3">
    <source>
        <dbReference type="ARBA" id="ARBA00022722"/>
    </source>
</evidence>
<keyword evidence="2 8" id="KW-1277">Toxin-antitoxin system</keyword>
<dbReference type="SUPFAM" id="SSF88723">
    <property type="entry name" value="PIN domain-like"/>
    <property type="match status" value="1"/>
</dbReference>
<keyword evidence="4 8" id="KW-0479">Metal-binding</keyword>
<dbReference type="Pfam" id="PF01850">
    <property type="entry name" value="PIN"/>
    <property type="match status" value="1"/>
</dbReference>
<comment type="function">
    <text evidence="8">Toxic component of a toxin-antitoxin (TA) system. An RNase.</text>
</comment>
<dbReference type="InterPro" id="IPR029060">
    <property type="entry name" value="PIN-like_dom_sf"/>
</dbReference>
<dbReference type="GO" id="GO:0090729">
    <property type="term" value="F:toxin activity"/>
    <property type="evidence" value="ECO:0007669"/>
    <property type="project" value="UniProtKB-KW"/>
</dbReference>
<dbReference type="RefSeq" id="WP_096354460.1">
    <property type="nucleotide sequence ID" value="NZ_AP017313.1"/>
</dbReference>
<dbReference type="HAMAP" id="MF_00265">
    <property type="entry name" value="VapC_Nob1"/>
    <property type="match status" value="1"/>
</dbReference>